<dbReference type="OrthoDB" id="5653857at2"/>
<proteinExistence type="predicted"/>
<name>A0A377GLP9_9GAMM</name>
<dbReference type="Proteomes" id="UP000186808">
    <property type="component" value="Unassembled WGS sequence"/>
</dbReference>
<dbReference type="EMBL" id="UGGV01000001">
    <property type="protein sequence ID" value="STO25544.1"/>
    <property type="molecule type" value="Genomic_DNA"/>
</dbReference>
<dbReference type="Proteomes" id="UP000254374">
    <property type="component" value="Unassembled WGS sequence"/>
</dbReference>
<reference evidence="2 4" key="1">
    <citation type="submission" date="2017-01" db="EMBL/GenBank/DDBJ databases">
        <authorList>
            <person name="Varghese N."/>
            <person name="Submissions S."/>
        </authorList>
    </citation>
    <scope>NUCLEOTIDE SEQUENCE [LARGE SCALE GENOMIC DNA]</scope>
    <source>
        <strain evidence="2 4">ATCC 33342</strain>
    </source>
</reference>
<keyword evidence="4" id="KW-1185">Reference proteome</keyword>
<evidence type="ECO:0000313" key="5">
    <source>
        <dbReference type="Proteomes" id="UP000254374"/>
    </source>
</evidence>
<dbReference type="EMBL" id="FTNL01000034">
    <property type="protein sequence ID" value="SIR87865.1"/>
    <property type="molecule type" value="Genomic_DNA"/>
</dbReference>
<evidence type="ECO:0000313" key="3">
    <source>
        <dbReference type="EMBL" id="STO25544.1"/>
    </source>
</evidence>
<organism evidence="3 5">
    <name type="scientific">Fluoribacter gormanii</name>
    <dbReference type="NCBI Taxonomy" id="464"/>
    <lineage>
        <taxon>Bacteria</taxon>
        <taxon>Pseudomonadati</taxon>
        <taxon>Pseudomonadota</taxon>
        <taxon>Gammaproteobacteria</taxon>
        <taxon>Legionellales</taxon>
        <taxon>Legionellaceae</taxon>
        <taxon>Fluoribacter</taxon>
    </lineage>
</organism>
<gene>
    <name evidence="3" type="ORF">NCTC11401_02381</name>
    <name evidence="2" type="ORF">SAMN05421777_13418</name>
</gene>
<protein>
    <submittedName>
        <fullName evidence="3">Uncharacterized protein</fullName>
    </submittedName>
</protein>
<evidence type="ECO:0000256" key="1">
    <source>
        <dbReference type="SAM" id="Coils"/>
    </source>
</evidence>
<evidence type="ECO:0000313" key="4">
    <source>
        <dbReference type="Proteomes" id="UP000186808"/>
    </source>
</evidence>
<accession>A0A377GLP9</accession>
<evidence type="ECO:0000313" key="2">
    <source>
        <dbReference type="EMBL" id="SIR87865.1"/>
    </source>
</evidence>
<reference evidence="3 5" key="2">
    <citation type="submission" date="2018-06" db="EMBL/GenBank/DDBJ databases">
        <authorList>
            <consortium name="Pathogen Informatics"/>
            <person name="Doyle S."/>
        </authorList>
    </citation>
    <scope>NUCLEOTIDE SEQUENCE [LARGE SCALE GENOMIC DNA]</scope>
    <source>
        <strain evidence="3 5">NCTC11401</strain>
    </source>
</reference>
<dbReference type="RefSeq" id="WP_058467699.1">
    <property type="nucleotide sequence ID" value="NZ_CAAAIV010000076.1"/>
</dbReference>
<sequence length="287" mass="32767">MNEINVEQLKNLLDEATKSIKSSERLLDELLNAPEEESSSMEDTICSIQLVLQYRLSNQDTLAILLSIDQNLLYLLDIQPRHSAKMNMDRLAYALGNEDLKQVIHMLSLLVSSLLKITNRYQKDHLTFALKANHSKHIKQNTLIKGMQKLILQQDHFLSLMRALQENVTLLLEHQSVGPVFDHIAALRGPISQFYQATLHGLGVAKELYEKINKTELLNQKVELLLKQAEEVLKIMPSIYKPQPHYTLTPPSNTLTQPSNSLTLPRTLSSEQLEQRAAAKRLRPFFN</sequence>
<dbReference type="AlphaFoldDB" id="A0A377GLP9"/>
<feature type="coiled-coil region" evidence="1">
    <location>
        <begin position="6"/>
        <end position="33"/>
    </location>
</feature>
<keyword evidence="1" id="KW-0175">Coiled coil</keyword>